<dbReference type="InterPro" id="IPR000994">
    <property type="entry name" value="Pept_M24"/>
</dbReference>
<evidence type="ECO:0000259" key="1">
    <source>
        <dbReference type="Pfam" id="PF00557"/>
    </source>
</evidence>
<dbReference type="InterPro" id="IPR029149">
    <property type="entry name" value="Creatin/AminoP/Spt16_N"/>
</dbReference>
<dbReference type="EMBL" id="JAJATZ010000009">
    <property type="protein sequence ID" value="MCB5200610.1"/>
    <property type="molecule type" value="Genomic_DNA"/>
</dbReference>
<protein>
    <submittedName>
        <fullName evidence="2">Xaa-Pro peptidase family protein</fullName>
    </submittedName>
</protein>
<accession>A0ABS8BY10</accession>
<comment type="caution">
    <text evidence="2">The sequence shown here is derived from an EMBL/GenBank/DDBJ whole genome shotgun (WGS) entry which is preliminary data.</text>
</comment>
<dbReference type="PANTHER" id="PTHR46112:SF2">
    <property type="entry name" value="XAA-PRO AMINOPEPTIDASE P-RELATED"/>
    <property type="match status" value="1"/>
</dbReference>
<dbReference type="InterPro" id="IPR050659">
    <property type="entry name" value="Peptidase_M24B"/>
</dbReference>
<dbReference type="RefSeq" id="WP_090161470.1">
    <property type="nucleotide sequence ID" value="NZ_JAJATZ010000009.1"/>
</dbReference>
<reference evidence="2" key="1">
    <citation type="submission" date="2021-10" db="EMBL/GenBank/DDBJ databases">
        <title>Loktanella gaetbuli sp. nov., isolated from a tidal flat.</title>
        <authorList>
            <person name="Park S."/>
            <person name="Yoon J.-H."/>
        </authorList>
    </citation>
    <scope>NUCLEOTIDE SEQUENCE</scope>
    <source>
        <strain evidence="2">TSTF-M6</strain>
    </source>
</reference>
<dbReference type="CDD" id="cd01066">
    <property type="entry name" value="APP_MetAP"/>
    <property type="match status" value="1"/>
</dbReference>
<feature type="domain" description="Peptidase M24" evidence="1">
    <location>
        <begin position="208"/>
        <end position="416"/>
    </location>
</feature>
<dbReference type="PANTHER" id="PTHR46112">
    <property type="entry name" value="AMINOPEPTIDASE"/>
    <property type="match status" value="1"/>
</dbReference>
<gene>
    <name evidence="2" type="ORF">LGQ03_15320</name>
</gene>
<proteinExistence type="predicted"/>
<dbReference type="Pfam" id="PF00557">
    <property type="entry name" value="Peptidase_M24"/>
    <property type="match status" value="1"/>
</dbReference>
<name>A0ABS8BY10_9RHOB</name>
<dbReference type="Gene3D" id="3.40.350.10">
    <property type="entry name" value="Creatinase/prolidase N-terminal domain"/>
    <property type="match status" value="1"/>
</dbReference>
<dbReference type="InterPro" id="IPR036005">
    <property type="entry name" value="Creatinase/aminopeptidase-like"/>
</dbReference>
<dbReference type="SUPFAM" id="SSF55920">
    <property type="entry name" value="Creatinase/aminopeptidase"/>
    <property type="match status" value="1"/>
</dbReference>
<dbReference type="Gene3D" id="3.90.230.10">
    <property type="entry name" value="Creatinase/methionine aminopeptidase superfamily"/>
    <property type="match status" value="1"/>
</dbReference>
<evidence type="ECO:0000313" key="2">
    <source>
        <dbReference type="EMBL" id="MCB5200610.1"/>
    </source>
</evidence>
<dbReference type="Proteomes" id="UP001138961">
    <property type="component" value="Unassembled WGS sequence"/>
</dbReference>
<keyword evidence="3" id="KW-1185">Reference proteome</keyword>
<sequence>MSERPGNALMPNLLTPMDLEPNWEWRDKLPAHGHMSVDFERRIDHDRLRRYRLARTEQALKASGAGTLLLFDVNNIRYVSATKIGEWERDKMCRFCLLTGDESPYVWDFGSAAQHHKRHSDWLEPSHCLAGVVGMRGTIPPEFGLMQKYAKQIAGLIRDAGMGDMPVGVDYAETAMFHALKEEGLNIVDGQQIMLSAREIKNWDEIQLLTQAAAMVDGVYHMIYEELKPGVRENDIVALSNKMLYEMGSDDVEAINAISGERCNPHPHNFTDRLIRPGDQAFFDILQSYQGYRTCYYRTFNVGRATPSQNDAYVKAREWIDASIAMIKPGVSTDKVAAVWPTAQELGFETEDQAFGLQFGHGLGLALHERPIISRAVSMDHPMEIKTGMVFALETYCPATDGYSAARIEEEVVVTETGCEVISLFPAEELPIANRY</sequence>
<evidence type="ECO:0000313" key="3">
    <source>
        <dbReference type="Proteomes" id="UP001138961"/>
    </source>
</evidence>
<organism evidence="2 3">
    <name type="scientific">Loktanella gaetbuli</name>
    <dbReference type="NCBI Taxonomy" id="2881335"/>
    <lineage>
        <taxon>Bacteria</taxon>
        <taxon>Pseudomonadati</taxon>
        <taxon>Pseudomonadota</taxon>
        <taxon>Alphaproteobacteria</taxon>
        <taxon>Rhodobacterales</taxon>
        <taxon>Roseobacteraceae</taxon>
        <taxon>Loktanella</taxon>
    </lineage>
</organism>